<reference evidence="3" key="1">
    <citation type="submission" date="2024-04" db="EMBL/GenBank/DDBJ databases">
        <authorList>
            <person name="Shaw F."/>
            <person name="Minotto A."/>
        </authorList>
    </citation>
    <scope>NUCLEOTIDE SEQUENCE [LARGE SCALE GENOMIC DNA]</scope>
</reference>
<gene>
    <name evidence="2" type="ORF">GFSPODELE1_LOCUS377</name>
</gene>
<organism evidence="2 3">
    <name type="scientific">Somion occarium</name>
    <dbReference type="NCBI Taxonomy" id="3059160"/>
    <lineage>
        <taxon>Eukaryota</taxon>
        <taxon>Fungi</taxon>
        <taxon>Dikarya</taxon>
        <taxon>Basidiomycota</taxon>
        <taxon>Agaricomycotina</taxon>
        <taxon>Agaricomycetes</taxon>
        <taxon>Polyporales</taxon>
        <taxon>Cerrenaceae</taxon>
        <taxon>Somion</taxon>
    </lineage>
</organism>
<evidence type="ECO:0000313" key="3">
    <source>
        <dbReference type="Proteomes" id="UP001497453"/>
    </source>
</evidence>
<name>A0ABP1CG07_9APHY</name>
<keyword evidence="3" id="KW-1185">Reference proteome</keyword>
<sequence length="212" mass="24068">MANPEGNSVRALAERFGLSIKRVDAILRLKGLEEHWKKGKQLQTGFQVGMEEILGVAQDRQTRRSLTRGADELGEDTTAADLQLEAEGSDSARDRYQRMFWEPVAEGKDAIVAEALDAARAYAQKHRQMSEEQKNDPELLGLRPSTLVIDKVKLVIRENRPTMKFVDVGGRFLDVNDRVRRIKESERRSRIKAKRREPKAQEVKTTDADAEV</sequence>
<accession>A0ABP1CG07</accession>
<dbReference type="PANTHER" id="PTHR28158:SF1">
    <property type="entry name" value="SMALL RIBOSOMAL SUBUNIT PROTEIN MS45"/>
    <property type="match status" value="1"/>
</dbReference>
<dbReference type="EMBL" id="OZ037944">
    <property type="protein sequence ID" value="CAL1694581.1"/>
    <property type="molecule type" value="Genomic_DNA"/>
</dbReference>
<dbReference type="Pfam" id="PF12298">
    <property type="entry name" value="Bot1p"/>
    <property type="match status" value="1"/>
</dbReference>
<dbReference type="Proteomes" id="UP001497453">
    <property type="component" value="Chromosome 1"/>
</dbReference>
<evidence type="ECO:0000313" key="2">
    <source>
        <dbReference type="EMBL" id="CAL1694581.1"/>
    </source>
</evidence>
<proteinExistence type="predicted"/>
<dbReference type="InterPro" id="IPR021036">
    <property type="entry name" value="Ribosomal_mS45"/>
</dbReference>
<evidence type="ECO:0000256" key="1">
    <source>
        <dbReference type="SAM" id="MobiDB-lite"/>
    </source>
</evidence>
<dbReference type="PANTHER" id="PTHR28158">
    <property type="entry name" value="37S RIBOSOMAL PROTEIN S35, MITOCHONDRIAL"/>
    <property type="match status" value="1"/>
</dbReference>
<feature type="compositionally biased region" description="Basic and acidic residues" evidence="1">
    <location>
        <begin position="198"/>
        <end position="212"/>
    </location>
</feature>
<protein>
    <recommendedName>
        <fullName evidence="4">Terminase small subunit</fullName>
    </recommendedName>
</protein>
<feature type="region of interest" description="Disordered" evidence="1">
    <location>
        <begin position="185"/>
        <end position="212"/>
    </location>
</feature>
<evidence type="ECO:0008006" key="4">
    <source>
        <dbReference type="Google" id="ProtNLM"/>
    </source>
</evidence>